<evidence type="ECO:0000313" key="5">
    <source>
        <dbReference type="Proteomes" id="UP000075573"/>
    </source>
</evidence>
<dbReference type="EMBL" id="LHZB01000110">
    <property type="protein sequence ID" value="KXV01365.1"/>
    <property type="molecule type" value="Genomic_DNA"/>
</dbReference>
<sequence>MTSQKTRRLFITGVSSGLGRALAEEALTDGHHVVGTVRTEKALQAFEALGDRASGVLLDVTDFEAIKPVINRIEADIGPIDILVNNAGYGMEGTIEEASLPEIRRQFDVNVFGAIAVIQAVLPHMRARNSGHILNITSMGGMITMPGLGLYHGTKFALEGISEALGKEVAGFGIHVTAVEPGAFRTDWAGRSMIRVERSLPEYQAVFATLHERRAANNALQLGDPKRAARAMLDILKAGTPPAHLLLGTDAVELVGEKLLALQAEFQQWKDLSCSTDSRI</sequence>
<evidence type="ECO:0000256" key="3">
    <source>
        <dbReference type="RuleBase" id="RU000363"/>
    </source>
</evidence>
<protein>
    <submittedName>
        <fullName evidence="4">Short-chain dehydrogenase</fullName>
    </submittedName>
</protein>
<dbReference type="InterPro" id="IPR036291">
    <property type="entry name" value="NAD(P)-bd_dom_sf"/>
</dbReference>
<name>A0A149QVN0_9PROT</name>
<dbReference type="NCBIfam" id="NF004824">
    <property type="entry name" value="PRK06180.1"/>
    <property type="match status" value="1"/>
</dbReference>
<dbReference type="Gene3D" id="3.40.50.720">
    <property type="entry name" value="NAD(P)-binding Rossmann-like Domain"/>
    <property type="match status" value="1"/>
</dbReference>
<dbReference type="Proteomes" id="UP000075573">
    <property type="component" value="Unassembled WGS sequence"/>
</dbReference>
<evidence type="ECO:0000313" key="4">
    <source>
        <dbReference type="EMBL" id="KXV01365.1"/>
    </source>
</evidence>
<dbReference type="RefSeq" id="WP_062495398.1">
    <property type="nucleotide sequence ID" value="NZ_LHZB01000110.1"/>
</dbReference>
<dbReference type="Pfam" id="PF00106">
    <property type="entry name" value="adh_short"/>
    <property type="match status" value="1"/>
</dbReference>
<reference evidence="4 5" key="1">
    <citation type="submission" date="2015-06" db="EMBL/GenBank/DDBJ databases">
        <title>Improved classification and identification of acetic acid bacteria using matrix-assisted laser desorption/ionization time-of-flight mass spectrometry; Gluconobacter nephelii and Gluconobacter uchimurae are later heterotypic synonyms of Gluconobacter japonicus and Gluconobacter oxydans, respectively.</title>
        <authorList>
            <person name="Li L."/>
            <person name="Cleenwerck I."/>
            <person name="De Vuyst L."/>
            <person name="Vandamme P."/>
        </authorList>
    </citation>
    <scope>NUCLEOTIDE SEQUENCE [LARGE SCALE GENOMIC DNA]</scope>
    <source>
        <strain evidence="4 5">LMG 1764</strain>
    </source>
</reference>
<dbReference type="PRINTS" id="PR00081">
    <property type="entry name" value="GDHRDH"/>
</dbReference>
<dbReference type="CDD" id="cd05374">
    <property type="entry name" value="17beta-HSD-like_SDR_c"/>
    <property type="match status" value="1"/>
</dbReference>
<dbReference type="SUPFAM" id="SSF51735">
    <property type="entry name" value="NAD(P)-binding Rossmann-fold domains"/>
    <property type="match status" value="1"/>
</dbReference>
<dbReference type="InterPro" id="IPR051911">
    <property type="entry name" value="SDR_oxidoreductase"/>
</dbReference>
<dbReference type="PRINTS" id="PR00080">
    <property type="entry name" value="SDRFAMILY"/>
</dbReference>
<dbReference type="PANTHER" id="PTHR43976:SF16">
    <property type="entry name" value="SHORT-CHAIN DEHYDROGENASE_REDUCTASE FAMILY PROTEIN"/>
    <property type="match status" value="1"/>
</dbReference>
<accession>A0A149QVN0</accession>
<organism evidence="4 5">
    <name type="scientific">Gluconobacter potus</name>
    <dbReference type="NCBI Taxonomy" id="2724927"/>
    <lineage>
        <taxon>Bacteria</taxon>
        <taxon>Pseudomonadati</taxon>
        <taxon>Pseudomonadota</taxon>
        <taxon>Alphaproteobacteria</taxon>
        <taxon>Acetobacterales</taxon>
        <taxon>Acetobacteraceae</taxon>
        <taxon>Gluconobacter</taxon>
    </lineage>
</organism>
<proteinExistence type="inferred from homology"/>
<evidence type="ECO:0000256" key="1">
    <source>
        <dbReference type="ARBA" id="ARBA00006484"/>
    </source>
</evidence>
<dbReference type="PANTHER" id="PTHR43976">
    <property type="entry name" value="SHORT CHAIN DEHYDROGENASE"/>
    <property type="match status" value="1"/>
</dbReference>
<dbReference type="AlphaFoldDB" id="A0A149QVN0"/>
<dbReference type="GO" id="GO:0016491">
    <property type="term" value="F:oxidoreductase activity"/>
    <property type="evidence" value="ECO:0007669"/>
    <property type="project" value="UniProtKB-KW"/>
</dbReference>
<gene>
    <name evidence="4" type="ORF">AD929_06515</name>
</gene>
<dbReference type="PATRIC" id="fig|442.7.peg.1276"/>
<evidence type="ECO:0000256" key="2">
    <source>
        <dbReference type="ARBA" id="ARBA00023002"/>
    </source>
</evidence>
<comment type="caution">
    <text evidence="4">The sequence shown here is derived from an EMBL/GenBank/DDBJ whole genome shotgun (WGS) entry which is preliminary data.</text>
</comment>
<dbReference type="InterPro" id="IPR002347">
    <property type="entry name" value="SDR_fam"/>
</dbReference>
<keyword evidence="2" id="KW-0560">Oxidoreductase</keyword>
<comment type="similarity">
    <text evidence="1 3">Belongs to the short-chain dehydrogenases/reductases (SDR) family.</text>
</comment>